<dbReference type="Gene3D" id="2.60.120.560">
    <property type="entry name" value="Exo-inulinase, domain 1"/>
    <property type="match status" value="1"/>
</dbReference>
<dbReference type="InterPro" id="IPR049046">
    <property type="entry name" value="Beta-AFase-like_GH127_middle"/>
</dbReference>
<name>A0AAP2DEU5_9BACT</name>
<keyword evidence="6" id="KW-1185">Reference proteome</keyword>
<dbReference type="GO" id="GO:0005975">
    <property type="term" value="P:carbohydrate metabolic process"/>
    <property type="evidence" value="ECO:0007669"/>
    <property type="project" value="InterPro"/>
</dbReference>
<keyword evidence="1" id="KW-0732">Signal</keyword>
<dbReference type="GO" id="GO:0016787">
    <property type="term" value="F:hydrolase activity"/>
    <property type="evidence" value="ECO:0007669"/>
    <property type="project" value="UniProtKB-KW"/>
</dbReference>
<feature type="chain" id="PRO_5042811973" evidence="1">
    <location>
        <begin position="22"/>
        <end position="843"/>
    </location>
</feature>
<dbReference type="InterPro" id="IPR012878">
    <property type="entry name" value="Beta-AFase-like_GH127_cat"/>
</dbReference>
<dbReference type="Pfam" id="PF06439">
    <property type="entry name" value="3keto-disac_hyd"/>
    <property type="match status" value="1"/>
</dbReference>
<dbReference type="PANTHER" id="PTHR31151:SF0">
    <property type="entry name" value="PROLINE-TRNA LIGASE (DUF1680)"/>
    <property type="match status" value="1"/>
</dbReference>
<proteinExistence type="predicted"/>
<reference evidence="5 6" key="1">
    <citation type="submission" date="2021-05" db="EMBL/GenBank/DDBJ databases">
        <title>A Polyphasic approach of four new species of the genus Ohtaekwangia: Ohtaekwangia histidinii sp. nov., Ohtaekwangia cretensis sp. nov., Ohtaekwangia indiensis sp. nov., Ohtaekwangia reichenbachii sp. nov. from diverse environment.</title>
        <authorList>
            <person name="Octaviana S."/>
        </authorList>
    </citation>
    <scope>NUCLEOTIDE SEQUENCE [LARGE SCALE GENOMIC DNA]</scope>
    <source>
        <strain evidence="5 6">PWU37</strain>
    </source>
</reference>
<dbReference type="Pfam" id="PF07944">
    <property type="entry name" value="Beta-AFase-like_GH127_cat"/>
    <property type="match status" value="1"/>
</dbReference>
<dbReference type="Pfam" id="PF20736">
    <property type="entry name" value="Glyco_hydro127M"/>
    <property type="match status" value="1"/>
</dbReference>
<feature type="signal peptide" evidence="1">
    <location>
        <begin position="1"/>
        <end position="21"/>
    </location>
</feature>
<feature type="domain" description="Non-reducing end beta-L-arabinofuranosidase-like GH127 middle" evidence="4">
    <location>
        <begin position="413"/>
        <end position="508"/>
    </location>
</feature>
<dbReference type="InterPro" id="IPR008928">
    <property type="entry name" value="6-hairpin_glycosidase_sf"/>
</dbReference>
<evidence type="ECO:0000313" key="6">
    <source>
        <dbReference type="Proteomes" id="UP001319180"/>
    </source>
</evidence>
<evidence type="ECO:0000259" key="2">
    <source>
        <dbReference type="Pfam" id="PF06439"/>
    </source>
</evidence>
<evidence type="ECO:0000259" key="3">
    <source>
        <dbReference type="Pfam" id="PF07944"/>
    </source>
</evidence>
<evidence type="ECO:0000259" key="4">
    <source>
        <dbReference type="Pfam" id="PF20736"/>
    </source>
</evidence>
<dbReference type="Proteomes" id="UP001319180">
    <property type="component" value="Unassembled WGS sequence"/>
</dbReference>
<dbReference type="EMBL" id="JAHESC010000086">
    <property type="protein sequence ID" value="MBT1690764.1"/>
    <property type="molecule type" value="Genomic_DNA"/>
</dbReference>
<dbReference type="RefSeq" id="WP_254094538.1">
    <property type="nucleotide sequence ID" value="NZ_JAHESC010000086.1"/>
</dbReference>
<dbReference type="SUPFAM" id="SSF48208">
    <property type="entry name" value="Six-hairpin glycosidases"/>
    <property type="match status" value="1"/>
</dbReference>
<feature type="domain" description="3-keto-alpha-glucoside-1,2-lyase/3-keto-2-hydroxy-glucal hydratase" evidence="2">
    <location>
        <begin position="668"/>
        <end position="819"/>
    </location>
</feature>
<sequence>MRSKTIVLLAWGCLWLSTAHAQNKNYVSNRAPLQPTPFVALPLGSITPRGWLATQLDLQKDGLTGHAEALYAELRSDAAWLGGTAPDSDWERPTYYLRGLVGLAYTLHDAELKQRAQKWIDWALSSQAADGSFGPTTNSDWWARMPMLYALCDYHEATHDARVIPFLTRYFQYQLAALDRRPLKEWASARAADNVDVIFWLYNRTGDAFLLQLSAKIKEQAYNYTDIFSQNTFLTDFHGDFFPKHGVNVAQAYKYGPVFYQQTHNAKDKNAFLQGIRNLEPYHTHITGMNSCTEFLSGNASIQGVELCSTAERMFCDEIAMRILGDATIGDELEKIAFNQLPAGISPDFRQHQYYTLPNQVQSKDGHNGFGQDYANGVVPGPYSGYPCCRFNLHMAWPKYTQHCWMATAGNGLAATAYAPSNVQAKVANGIPVTITEETGYPFEEQIRFTIAIDRATSFPLQLRIPAWCANPVVKVNGKAQKGVTPGTYYTITRTWKNNDKVVLDLPMTLQTSTWVNHSVGIEHGPLVYTLQMEEQWKRKKEHTFDGIDFSEYEVLPANDWNYGLVIDPKAPAKSITVERTAMPQNPFRPETTPVRLKVKARKVEGWGLAANGVHAAEPPVNAQPTGPEQQVTLVPFGAQRIRVTYFPLVGAAVTPAQQTFADPFTADGKNPWVNFGGGWQQTGGKYYSESYNIDGAKSVVTTSNFDNLTMDATVTILNDATEGGVLFRTSVPTVGVDAYKGYYAAISTKGSLILGKSNNAWQSLQEIPATITKDKAYHLRVVAQGDRIQVYLDDMTTPQITVTDATYASGAIGLRQYSGTDTSDPSGKTVIYEKVSAQRTGR</sequence>
<gene>
    <name evidence="5" type="ORF">KK078_29640</name>
</gene>
<keyword evidence="5" id="KW-0378">Hydrolase</keyword>
<dbReference type="AlphaFoldDB" id="A0AAP2DEU5"/>
<evidence type="ECO:0000256" key="1">
    <source>
        <dbReference type="SAM" id="SignalP"/>
    </source>
</evidence>
<accession>A0AAP2DEU5</accession>
<dbReference type="PANTHER" id="PTHR31151">
    <property type="entry name" value="PROLINE-TRNA LIGASE (DUF1680)"/>
    <property type="match status" value="1"/>
</dbReference>
<feature type="domain" description="Non-reducing end beta-L-arabinofuranosidase-like GH127 catalytic" evidence="3">
    <location>
        <begin position="95"/>
        <end position="401"/>
    </location>
</feature>
<protein>
    <submittedName>
        <fullName evidence="5">Glycoside hydrolase family 127 protein</fullName>
    </submittedName>
</protein>
<organism evidence="5 6">
    <name type="scientific">Dawidia soli</name>
    <dbReference type="NCBI Taxonomy" id="2782352"/>
    <lineage>
        <taxon>Bacteria</taxon>
        <taxon>Pseudomonadati</taxon>
        <taxon>Bacteroidota</taxon>
        <taxon>Cytophagia</taxon>
        <taxon>Cytophagales</taxon>
        <taxon>Chryseotaleaceae</taxon>
        <taxon>Dawidia</taxon>
    </lineage>
</organism>
<dbReference type="InterPro" id="IPR010496">
    <property type="entry name" value="AL/BT2_dom"/>
</dbReference>
<evidence type="ECO:0000313" key="5">
    <source>
        <dbReference type="EMBL" id="MBT1690764.1"/>
    </source>
</evidence>
<comment type="caution">
    <text evidence="5">The sequence shown here is derived from an EMBL/GenBank/DDBJ whole genome shotgun (WGS) entry which is preliminary data.</text>
</comment>